<dbReference type="PANTHER" id="PTHR42695">
    <property type="entry name" value="GLUTAMINE AMIDOTRANSFERASE YLR126C-RELATED"/>
    <property type="match status" value="1"/>
</dbReference>
<evidence type="ECO:0000313" key="3">
    <source>
        <dbReference type="Proteomes" id="UP000392064"/>
    </source>
</evidence>
<dbReference type="Pfam" id="PF00117">
    <property type="entry name" value="GATase"/>
    <property type="match status" value="1"/>
</dbReference>
<dbReference type="KEGG" id="aef:GEV26_11065"/>
<dbReference type="AlphaFoldDB" id="A0A5Q2MLB5"/>
<protein>
    <recommendedName>
        <fullName evidence="1">Glutamine amidotransferase domain-containing protein</fullName>
    </recommendedName>
</protein>
<sequence length="235" mass="25686">MSAVGDNGRMRIHVVADASDRDGGYVVDRLVEHGGEIVELDRDDLTAYDALGGSDMILLLGSDKSAHDDRWIDAVTSEVKLIRSALADGTPVMGICYGAQVMARALGGTSWRSDRAELGWARVDTVDPVLCPEGPWGQMHTDVFAPGPTSRVLGTSWRGPQCFIDDAFGARAIAWQFHPEVTPQTYARWVRDGYFGDTGEDPKDLIRQAYVHAPKARNLANLLTDAALDYLRVAR</sequence>
<gene>
    <name evidence="2" type="ORF">GEV26_11065</name>
</gene>
<dbReference type="InterPro" id="IPR029062">
    <property type="entry name" value="Class_I_gatase-like"/>
</dbReference>
<dbReference type="InterPro" id="IPR044992">
    <property type="entry name" value="ChyE-like"/>
</dbReference>
<keyword evidence="3" id="KW-1185">Reference proteome</keyword>
<dbReference type="Proteomes" id="UP000392064">
    <property type="component" value="Chromosome"/>
</dbReference>
<dbReference type="EMBL" id="CP045737">
    <property type="protein sequence ID" value="QGG41862.1"/>
    <property type="molecule type" value="Genomic_DNA"/>
</dbReference>
<evidence type="ECO:0000313" key="2">
    <source>
        <dbReference type="EMBL" id="QGG41862.1"/>
    </source>
</evidence>
<dbReference type="SUPFAM" id="SSF52317">
    <property type="entry name" value="Class I glutamine amidotransferase-like"/>
    <property type="match status" value="1"/>
</dbReference>
<reference evidence="2 3" key="1">
    <citation type="submission" date="2019-11" db="EMBL/GenBank/DDBJ databases">
        <authorList>
            <person name="Li J."/>
        </authorList>
    </citation>
    <scope>NUCLEOTIDE SEQUENCE [LARGE SCALE GENOMIC DNA]</scope>
    <source>
        <strain evidence="2 3">MF47</strain>
    </source>
</reference>
<evidence type="ECO:0000259" key="1">
    <source>
        <dbReference type="Pfam" id="PF00117"/>
    </source>
</evidence>
<dbReference type="Gene3D" id="3.40.50.880">
    <property type="match status" value="1"/>
</dbReference>
<feature type="domain" description="Glutamine amidotransferase" evidence="1">
    <location>
        <begin position="35"/>
        <end position="190"/>
    </location>
</feature>
<organism evidence="2 3">
    <name type="scientific">Aeromicrobium yanjiei</name>
    <dbReference type="NCBI Taxonomy" id="2662028"/>
    <lineage>
        <taxon>Bacteria</taxon>
        <taxon>Bacillati</taxon>
        <taxon>Actinomycetota</taxon>
        <taxon>Actinomycetes</taxon>
        <taxon>Propionibacteriales</taxon>
        <taxon>Nocardioidaceae</taxon>
        <taxon>Aeromicrobium</taxon>
    </lineage>
</organism>
<dbReference type="PROSITE" id="PS51273">
    <property type="entry name" value="GATASE_TYPE_1"/>
    <property type="match status" value="1"/>
</dbReference>
<dbReference type="PANTHER" id="PTHR42695:SF5">
    <property type="entry name" value="GLUTAMINE AMIDOTRANSFERASE YLR126C-RELATED"/>
    <property type="match status" value="1"/>
</dbReference>
<accession>A0A5Q2MLB5</accession>
<name>A0A5Q2MLB5_9ACTN</name>
<dbReference type="GO" id="GO:0005829">
    <property type="term" value="C:cytosol"/>
    <property type="evidence" value="ECO:0007669"/>
    <property type="project" value="TreeGrafter"/>
</dbReference>
<proteinExistence type="predicted"/>
<dbReference type="InterPro" id="IPR017926">
    <property type="entry name" value="GATASE"/>
</dbReference>